<proteinExistence type="predicted"/>
<dbReference type="Proteomes" id="UP000176355">
    <property type="component" value="Unassembled WGS sequence"/>
</dbReference>
<gene>
    <name evidence="1" type="ORF">A3G03_00650</name>
</gene>
<sequence>MKSTAVIEITELQREAVRGPLEKFQRFARELEEFIKHHTIINRDDDERRCWELGLVDPFHLTCSLIRQNCYSKPPVIGKFEFVIALGALGSKMPTATEVVASLYPEFITGYEPDGRHEERRFAIAA</sequence>
<comment type="caution">
    <text evidence="1">The sequence shown here is derived from an EMBL/GenBank/DDBJ whole genome shotgun (WGS) entry which is preliminary data.</text>
</comment>
<accession>A0A1G2P6W9</accession>
<evidence type="ECO:0000313" key="1">
    <source>
        <dbReference type="EMBL" id="OHA44050.1"/>
    </source>
</evidence>
<reference evidence="1 2" key="1">
    <citation type="journal article" date="2016" name="Nat. Commun.">
        <title>Thousands of microbial genomes shed light on interconnected biogeochemical processes in an aquifer system.</title>
        <authorList>
            <person name="Anantharaman K."/>
            <person name="Brown C.T."/>
            <person name="Hug L.A."/>
            <person name="Sharon I."/>
            <person name="Castelle C.J."/>
            <person name="Probst A.J."/>
            <person name="Thomas B.C."/>
            <person name="Singh A."/>
            <person name="Wilkins M.J."/>
            <person name="Karaoz U."/>
            <person name="Brodie E.L."/>
            <person name="Williams K.H."/>
            <person name="Hubbard S.S."/>
            <person name="Banfield J.F."/>
        </authorList>
    </citation>
    <scope>NUCLEOTIDE SEQUENCE [LARGE SCALE GENOMIC DNA]</scope>
</reference>
<evidence type="ECO:0000313" key="2">
    <source>
        <dbReference type="Proteomes" id="UP000176355"/>
    </source>
</evidence>
<name>A0A1G2P6W9_9BACT</name>
<protein>
    <submittedName>
        <fullName evidence="1">Uncharacterized protein</fullName>
    </submittedName>
</protein>
<organism evidence="1 2">
    <name type="scientific">Candidatus Taylorbacteria bacterium RIFCSPLOWO2_12_FULL_44_15c</name>
    <dbReference type="NCBI Taxonomy" id="1802333"/>
    <lineage>
        <taxon>Bacteria</taxon>
        <taxon>Candidatus Tayloriibacteriota</taxon>
    </lineage>
</organism>
<dbReference type="AlphaFoldDB" id="A0A1G2P6W9"/>
<dbReference type="EMBL" id="MHSL01000011">
    <property type="protein sequence ID" value="OHA44050.1"/>
    <property type="molecule type" value="Genomic_DNA"/>
</dbReference>